<name>A0ABN6FS07_9GAMM</name>
<dbReference type="Proteomes" id="UP000681317">
    <property type="component" value="Chromosome"/>
</dbReference>
<sequence length="174" mass="19092">MTRLTILAAIAALAFSLTNAAPVRAAEDPVPGTYALPTGNQVFELRRWARHKEPLDHRTGPGPHYYDFVNEGPLGKVAHGPFPNSRPLYSCGRVYKYYSSNTAEDRFTSTDPGCEGFAADNPHFIGYISTVHVAGTAPLFRCFDDGGRMQNHFDTLDTNCEGKRTIGILGFVIL</sequence>
<feature type="chain" id="PRO_5046766855" evidence="1">
    <location>
        <begin position="26"/>
        <end position="174"/>
    </location>
</feature>
<keyword evidence="1" id="KW-0732">Signal</keyword>
<keyword evidence="3" id="KW-1185">Reference proteome</keyword>
<feature type="signal peptide" evidence="1">
    <location>
        <begin position="1"/>
        <end position="25"/>
    </location>
</feature>
<evidence type="ECO:0000256" key="1">
    <source>
        <dbReference type="SAM" id="SignalP"/>
    </source>
</evidence>
<accession>A0ABN6FS07</accession>
<protein>
    <submittedName>
        <fullName evidence="2">Uncharacterized protein</fullName>
    </submittedName>
</protein>
<reference evidence="2 3" key="1">
    <citation type="submission" date="2021-03" db="EMBL/GenBank/DDBJ databases">
        <title>Complete Genome Sequences of Two Lysobacter Strains Isolated from Sea Water (Lysobacter caseinilyticus) and Soil (Lysobacter helvus) in South Korea.</title>
        <authorList>
            <person name="Watanabe Y."/>
            <person name="Arakawa K."/>
        </authorList>
    </citation>
    <scope>NUCLEOTIDE SEQUENCE [LARGE SCALE GENOMIC DNA]</scope>
    <source>
        <strain evidence="2 3">KVB24</strain>
    </source>
</reference>
<gene>
    <name evidence="2" type="ORF">LYSCAS_14800</name>
</gene>
<evidence type="ECO:0000313" key="3">
    <source>
        <dbReference type="Proteomes" id="UP000681317"/>
    </source>
</evidence>
<evidence type="ECO:0000313" key="2">
    <source>
        <dbReference type="EMBL" id="BCT92456.1"/>
    </source>
</evidence>
<dbReference type="RefSeq" id="WP_213437245.1">
    <property type="nucleotide sequence ID" value="NZ_AP024545.1"/>
</dbReference>
<proteinExistence type="predicted"/>
<organism evidence="2 3">
    <name type="scientific">Noviluteimonas caseinilytica</name>
    <dbReference type="NCBI Taxonomy" id="2675101"/>
    <lineage>
        <taxon>Bacteria</taxon>
        <taxon>Pseudomonadati</taxon>
        <taxon>Pseudomonadota</taxon>
        <taxon>Gammaproteobacteria</taxon>
        <taxon>Lysobacterales</taxon>
        <taxon>Lysobacteraceae</taxon>
        <taxon>Noviluteimonas</taxon>
    </lineage>
</organism>
<dbReference type="EMBL" id="AP024545">
    <property type="protein sequence ID" value="BCT92456.1"/>
    <property type="molecule type" value="Genomic_DNA"/>
</dbReference>